<dbReference type="InterPro" id="IPR046906">
    <property type="entry name" value="Mab-21_HhH/H2TH-like"/>
</dbReference>
<dbReference type="GO" id="GO:0046872">
    <property type="term" value="F:metal ion binding"/>
    <property type="evidence" value="ECO:0007669"/>
    <property type="project" value="UniProtKB-KW"/>
</dbReference>
<sequence>MGFSRHMIDFRINNTRYMDVMGTLKDTGHGSPSRFHVATIGTSLLNVYRSEKMPVFNGQEWPAQAFQWVDRCRRNGWPPESTVTAIVNSGCYIVPKGFKGIPSEHMEWSIAFAVHEKSIVQLFNLTQKHVYILLKIIAKDLKENVPHLQDLLTSYTMKTVALWQVELHHKRNWDRSHLLDRLMEALYFLKSCVENQNAQAYFIMENNLSDGKINVFKAERFARLLNDSLS</sequence>
<evidence type="ECO:0000256" key="1">
    <source>
        <dbReference type="ARBA" id="ARBA00001946"/>
    </source>
</evidence>
<feature type="domain" description="Mab-21-like HhH/H2TH-like" evidence="7">
    <location>
        <begin position="128"/>
        <end position="209"/>
    </location>
</feature>
<dbReference type="SMART" id="SM01265">
    <property type="entry name" value="Mab-21"/>
    <property type="match status" value="1"/>
</dbReference>
<dbReference type="Gene3D" id="1.10.1410.40">
    <property type="match status" value="1"/>
</dbReference>
<dbReference type="PANTHER" id="PTHR10656:SF42">
    <property type="entry name" value="CYCLIC GMP-AMP SYNTHASE-LIKE PROTEIN-RELATED"/>
    <property type="match status" value="1"/>
</dbReference>
<evidence type="ECO:0000313" key="9">
    <source>
        <dbReference type="Proteomes" id="UP001195483"/>
    </source>
</evidence>
<dbReference type="PANTHER" id="PTHR10656">
    <property type="entry name" value="CELL FATE DETERMINING PROTEIN MAB21-RELATED"/>
    <property type="match status" value="1"/>
</dbReference>
<dbReference type="Proteomes" id="UP001195483">
    <property type="component" value="Unassembled WGS sequence"/>
</dbReference>
<evidence type="ECO:0000256" key="5">
    <source>
        <dbReference type="ARBA" id="ARBA00022723"/>
    </source>
</evidence>
<keyword evidence="9" id="KW-1185">Reference proteome</keyword>
<accession>A0AAE0VKV7</accession>
<evidence type="ECO:0000259" key="7">
    <source>
        <dbReference type="Pfam" id="PF20266"/>
    </source>
</evidence>
<protein>
    <recommendedName>
        <fullName evidence="7">Mab-21-like HhH/H2TH-like domain-containing protein</fullName>
    </recommendedName>
</protein>
<organism evidence="8 9">
    <name type="scientific">Potamilus streckersoni</name>
    <dbReference type="NCBI Taxonomy" id="2493646"/>
    <lineage>
        <taxon>Eukaryota</taxon>
        <taxon>Metazoa</taxon>
        <taxon>Spiralia</taxon>
        <taxon>Lophotrochozoa</taxon>
        <taxon>Mollusca</taxon>
        <taxon>Bivalvia</taxon>
        <taxon>Autobranchia</taxon>
        <taxon>Heteroconchia</taxon>
        <taxon>Palaeoheterodonta</taxon>
        <taxon>Unionida</taxon>
        <taxon>Unionoidea</taxon>
        <taxon>Unionidae</taxon>
        <taxon>Ambleminae</taxon>
        <taxon>Lampsilini</taxon>
        <taxon>Potamilus</taxon>
    </lineage>
</organism>
<comment type="similarity">
    <text evidence="2">Belongs to the mab-21 family.</text>
</comment>
<dbReference type="Pfam" id="PF20266">
    <property type="entry name" value="Mab-21_C"/>
    <property type="match status" value="1"/>
</dbReference>
<comment type="cofactor">
    <cofactor evidence="1">
        <name>Mg(2+)</name>
        <dbReference type="ChEBI" id="CHEBI:18420"/>
    </cofactor>
</comment>
<evidence type="ECO:0000256" key="2">
    <source>
        <dbReference type="ARBA" id="ARBA00008307"/>
    </source>
</evidence>
<keyword evidence="5" id="KW-0479">Metal-binding</keyword>
<comment type="caution">
    <text evidence="8">The sequence shown here is derived from an EMBL/GenBank/DDBJ whole genome shotgun (WGS) entry which is preliminary data.</text>
</comment>
<gene>
    <name evidence="8" type="ORF">CHS0354_035482</name>
</gene>
<evidence type="ECO:0000256" key="3">
    <source>
        <dbReference type="ARBA" id="ARBA00022679"/>
    </source>
</evidence>
<reference evidence="8" key="2">
    <citation type="journal article" date="2021" name="Genome Biol. Evol.">
        <title>Developing a high-quality reference genome for a parasitic bivalve with doubly uniparental inheritance (Bivalvia: Unionida).</title>
        <authorList>
            <person name="Smith C.H."/>
        </authorList>
    </citation>
    <scope>NUCLEOTIDE SEQUENCE</scope>
    <source>
        <strain evidence="8">CHS0354</strain>
        <tissue evidence="8">Mantle</tissue>
    </source>
</reference>
<dbReference type="EMBL" id="JAEAOA010002071">
    <property type="protein sequence ID" value="KAK3580440.1"/>
    <property type="molecule type" value="Genomic_DNA"/>
</dbReference>
<keyword evidence="4" id="KW-0548">Nucleotidyltransferase</keyword>
<dbReference type="GO" id="GO:0016779">
    <property type="term" value="F:nucleotidyltransferase activity"/>
    <property type="evidence" value="ECO:0007669"/>
    <property type="project" value="UniProtKB-KW"/>
</dbReference>
<keyword evidence="3" id="KW-0808">Transferase</keyword>
<evidence type="ECO:0000256" key="4">
    <source>
        <dbReference type="ARBA" id="ARBA00022695"/>
    </source>
</evidence>
<dbReference type="InterPro" id="IPR024810">
    <property type="entry name" value="MAB21L/cGLR"/>
</dbReference>
<proteinExistence type="inferred from homology"/>
<reference evidence="8" key="1">
    <citation type="journal article" date="2021" name="Genome Biol. Evol.">
        <title>A High-Quality Reference Genome for a Parasitic Bivalve with Doubly Uniparental Inheritance (Bivalvia: Unionida).</title>
        <authorList>
            <person name="Smith C.H."/>
        </authorList>
    </citation>
    <scope>NUCLEOTIDE SEQUENCE</scope>
    <source>
        <strain evidence="8">CHS0354</strain>
    </source>
</reference>
<dbReference type="AlphaFoldDB" id="A0AAE0VKV7"/>
<reference evidence="8" key="3">
    <citation type="submission" date="2023-05" db="EMBL/GenBank/DDBJ databases">
        <authorList>
            <person name="Smith C.H."/>
        </authorList>
    </citation>
    <scope>NUCLEOTIDE SEQUENCE</scope>
    <source>
        <strain evidence="8">CHS0354</strain>
        <tissue evidence="8">Mantle</tissue>
    </source>
</reference>
<evidence type="ECO:0000313" key="8">
    <source>
        <dbReference type="EMBL" id="KAK3580440.1"/>
    </source>
</evidence>
<name>A0AAE0VKV7_9BIVA</name>
<keyword evidence="6" id="KW-0460">Magnesium</keyword>
<evidence type="ECO:0000256" key="6">
    <source>
        <dbReference type="ARBA" id="ARBA00022842"/>
    </source>
</evidence>